<evidence type="ECO:0000313" key="2">
    <source>
        <dbReference type="Proteomes" id="UP000546464"/>
    </source>
</evidence>
<evidence type="ECO:0000313" key="1">
    <source>
        <dbReference type="EMBL" id="MBC2592703.1"/>
    </source>
</evidence>
<dbReference type="EMBL" id="JACHVB010000004">
    <property type="protein sequence ID" value="MBC2592703.1"/>
    <property type="molecule type" value="Genomic_DNA"/>
</dbReference>
<dbReference type="RefSeq" id="WP_185673742.1">
    <property type="nucleotide sequence ID" value="NZ_JACHVB010000004.1"/>
</dbReference>
<dbReference type="InterPro" id="IPR038765">
    <property type="entry name" value="Papain-like_cys_pep_sf"/>
</dbReference>
<reference evidence="1 2" key="1">
    <citation type="submission" date="2020-07" db="EMBL/GenBank/DDBJ databases">
        <authorList>
            <person name="Feng X."/>
        </authorList>
    </citation>
    <scope>NUCLEOTIDE SEQUENCE [LARGE SCALE GENOMIC DNA]</scope>
    <source>
        <strain evidence="1 2">JCM31066</strain>
    </source>
</reference>
<gene>
    <name evidence="1" type="ORF">H5P28_00355</name>
</gene>
<dbReference type="AlphaFoldDB" id="A0A842H847"/>
<sequence>MTAQPYFSSAERIGKLMTIAASWLDTPYVQSGAVKGCGVSCHRLAAAVLSEAGVAMDDVPERGDTGRRQFAQAMRGWLESRPARFAPVGPDEPLCPGDILLCDFGIGHIALYLGGEQRAVLQVLLRGATHLASLLDPQLQGRVRAAWRPLEGGCDGQ</sequence>
<dbReference type="Gene3D" id="3.90.1720.10">
    <property type="entry name" value="endopeptidase domain like (from Nostoc punctiforme)"/>
    <property type="match status" value="1"/>
</dbReference>
<name>A0A842H847_9BACT</name>
<proteinExistence type="predicted"/>
<dbReference type="SUPFAM" id="SSF54001">
    <property type="entry name" value="Cysteine proteinases"/>
    <property type="match status" value="1"/>
</dbReference>
<organism evidence="1 2">
    <name type="scientific">Ruficoccus amylovorans</name>
    <dbReference type="NCBI Taxonomy" id="1804625"/>
    <lineage>
        <taxon>Bacteria</taxon>
        <taxon>Pseudomonadati</taxon>
        <taxon>Verrucomicrobiota</taxon>
        <taxon>Opitutia</taxon>
        <taxon>Puniceicoccales</taxon>
        <taxon>Cerasicoccaceae</taxon>
        <taxon>Ruficoccus</taxon>
    </lineage>
</organism>
<keyword evidence="2" id="KW-1185">Reference proteome</keyword>
<accession>A0A842H847</accession>
<comment type="caution">
    <text evidence="1">The sequence shown here is derived from an EMBL/GenBank/DDBJ whole genome shotgun (WGS) entry which is preliminary data.</text>
</comment>
<protein>
    <submittedName>
        <fullName evidence="1">C40 family peptidase</fullName>
    </submittedName>
</protein>
<dbReference type="Proteomes" id="UP000546464">
    <property type="component" value="Unassembled WGS sequence"/>
</dbReference>